<gene>
    <name evidence="1" type="ORF">QBC46DRAFT_228470</name>
</gene>
<protein>
    <submittedName>
        <fullName evidence="1">Uncharacterized protein</fullName>
    </submittedName>
</protein>
<evidence type="ECO:0000313" key="1">
    <source>
        <dbReference type="EMBL" id="KAK3940954.1"/>
    </source>
</evidence>
<organism evidence="1 2">
    <name type="scientific">Diplogelasinospora grovesii</name>
    <dbReference type="NCBI Taxonomy" id="303347"/>
    <lineage>
        <taxon>Eukaryota</taxon>
        <taxon>Fungi</taxon>
        <taxon>Dikarya</taxon>
        <taxon>Ascomycota</taxon>
        <taxon>Pezizomycotina</taxon>
        <taxon>Sordariomycetes</taxon>
        <taxon>Sordariomycetidae</taxon>
        <taxon>Sordariales</taxon>
        <taxon>Diplogelasinosporaceae</taxon>
        <taxon>Diplogelasinospora</taxon>
    </lineage>
</organism>
<proteinExistence type="predicted"/>
<dbReference type="AlphaFoldDB" id="A0AAN6S585"/>
<evidence type="ECO:0000313" key="2">
    <source>
        <dbReference type="Proteomes" id="UP001303473"/>
    </source>
</evidence>
<name>A0AAN6S585_9PEZI</name>
<dbReference type="EMBL" id="MU853789">
    <property type="protein sequence ID" value="KAK3940954.1"/>
    <property type="molecule type" value="Genomic_DNA"/>
</dbReference>
<keyword evidence="2" id="KW-1185">Reference proteome</keyword>
<accession>A0AAN6S585</accession>
<sequence length="87" mass="9644">MCVLCRVTFSRSNILKRYFIKCSICRGNPTSTNHLSHPQVHVKKNAAAYVEGDANHINNISNMPADGIVHPFSLIPAPNKINNLTND</sequence>
<reference evidence="2" key="1">
    <citation type="journal article" date="2023" name="Mol. Phylogenet. Evol.">
        <title>Genome-scale phylogeny and comparative genomics of the fungal order Sordariales.</title>
        <authorList>
            <person name="Hensen N."/>
            <person name="Bonometti L."/>
            <person name="Westerberg I."/>
            <person name="Brannstrom I.O."/>
            <person name="Guillou S."/>
            <person name="Cros-Aarteil S."/>
            <person name="Calhoun S."/>
            <person name="Haridas S."/>
            <person name="Kuo A."/>
            <person name="Mondo S."/>
            <person name="Pangilinan J."/>
            <person name="Riley R."/>
            <person name="LaButti K."/>
            <person name="Andreopoulos B."/>
            <person name="Lipzen A."/>
            <person name="Chen C."/>
            <person name="Yan M."/>
            <person name="Daum C."/>
            <person name="Ng V."/>
            <person name="Clum A."/>
            <person name="Steindorff A."/>
            <person name="Ohm R.A."/>
            <person name="Martin F."/>
            <person name="Silar P."/>
            <person name="Natvig D.O."/>
            <person name="Lalanne C."/>
            <person name="Gautier V."/>
            <person name="Ament-Velasquez S.L."/>
            <person name="Kruys A."/>
            <person name="Hutchinson M.I."/>
            <person name="Powell A.J."/>
            <person name="Barry K."/>
            <person name="Miller A.N."/>
            <person name="Grigoriev I.V."/>
            <person name="Debuchy R."/>
            <person name="Gladieux P."/>
            <person name="Hiltunen Thoren M."/>
            <person name="Johannesson H."/>
        </authorList>
    </citation>
    <scope>NUCLEOTIDE SEQUENCE [LARGE SCALE GENOMIC DNA]</scope>
    <source>
        <strain evidence="2">CBS 340.73</strain>
    </source>
</reference>
<comment type="caution">
    <text evidence="1">The sequence shown here is derived from an EMBL/GenBank/DDBJ whole genome shotgun (WGS) entry which is preliminary data.</text>
</comment>
<dbReference type="Proteomes" id="UP001303473">
    <property type="component" value="Unassembled WGS sequence"/>
</dbReference>
<feature type="non-terminal residue" evidence="1">
    <location>
        <position position="87"/>
    </location>
</feature>